<dbReference type="EMBL" id="JACXVP010000011">
    <property type="protein sequence ID" value="KAG5576936.1"/>
    <property type="molecule type" value="Genomic_DNA"/>
</dbReference>
<dbReference type="Pfam" id="PF24925">
    <property type="entry name" value="DUF7746"/>
    <property type="match status" value="1"/>
</dbReference>
<sequence>MNTYYYPRPTPQDVLIKERDWNQINTSYSAFEILNGILMMLMYATICKSVKNTDRTIFKMIVAGFIGQL</sequence>
<keyword evidence="4" id="KW-1185">Reference proteome</keyword>
<keyword evidence="1" id="KW-0812">Transmembrane</keyword>
<organism evidence="3 4">
    <name type="scientific">Solanum commersonii</name>
    <name type="common">Commerson's wild potato</name>
    <name type="synonym">Commerson's nightshade</name>
    <dbReference type="NCBI Taxonomy" id="4109"/>
    <lineage>
        <taxon>Eukaryota</taxon>
        <taxon>Viridiplantae</taxon>
        <taxon>Streptophyta</taxon>
        <taxon>Embryophyta</taxon>
        <taxon>Tracheophyta</taxon>
        <taxon>Spermatophyta</taxon>
        <taxon>Magnoliopsida</taxon>
        <taxon>eudicotyledons</taxon>
        <taxon>Gunneridae</taxon>
        <taxon>Pentapetalae</taxon>
        <taxon>asterids</taxon>
        <taxon>lamiids</taxon>
        <taxon>Solanales</taxon>
        <taxon>Solanaceae</taxon>
        <taxon>Solanoideae</taxon>
        <taxon>Solaneae</taxon>
        <taxon>Solanum</taxon>
    </lineage>
</organism>
<evidence type="ECO:0000313" key="3">
    <source>
        <dbReference type="EMBL" id="KAG5576936.1"/>
    </source>
</evidence>
<evidence type="ECO:0000313" key="4">
    <source>
        <dbReference type="Proteomes" id="UP000824120"/>
    </source>
</evidence>
<dbReference type="AlphaFoldDB" id="A0A9J5WPK0"/>
<feature type="transmembrane region" description="Helical" evidence="1">
    <location>
        <begin position="28"/>
        <end position="46"/>
    </location>
</feature>
<accession>A0A9J5WPK0</accession>
<keyword evidence="1" id="KW-1133">Transmembrane helix</keyword>
<protein>
    <recommendedName>
        <fullName evidence="2">DUF7746 domain-containing protein</fullName>
    </recommendedName>
</protein>
<evidence type="ECO:0000256" key="1">
    <source>
        <dbReference type="SAM" id="Phobius"/>
    </source>
</evidence>
<keyword evidence="1" id="KW-0472">Membrane</keyword>
<gene>
    <name evidence="3" type="ORF">H5410_057070</name>
</gene>
<dbReference type="InterPro" id="IPR056648">
    <property type="entry name" value="DUF7746"/>
</dbReference>
<feature type="domain" description="DUF7746" evidence="2">
    <location>
        <begin position="28"/>
        <end position="69"/>
    </location>
</feature>
<dbReference type="OrthoDB" id="1735266at2759"/>
<dbReference type="Proteomes" id="UP000824120">
    <property type="component" value="Chromosome 11"/>
</dbReference>
<comment type="caution">
    <text evidence="3">The sequence shown here is derived from an EMBL/GenBank/DDBJ whole genome shotgun (WGS) entry which is preliminary data.</text>
</comment>
<reference evidence="3 4" key="1">
    <citation type="submission" date="2020-09" db="EMBL/GenBank/DDBJ databases">
        <title>De no assembly of potato wild relative species, Solanum commersonii.</title>
        <authorList>
            <person name="Cho K."/>
        </authorList>
    </citation>
    <scope>NUCLEOTIDE SEQUENCE [LARGE SCALE GENOMIC DNA]</scope>
    <source>
        <strain evidence="3">LZ3.2</strain>
        <tissue evidence="3">Leaf</tissue>
    </source>
</reference>
<proteinExistence type="predicted"/>
<name>A0A9J5WPK0_SOLCO</name>
<evidence type="ECO:0000259" key="2">
    <source>
        <dbReference type="Pfam" id="PF24925"/>
    </source>
</evidence>